<evidence type="ECO:0000256" key="3">
    <source>
        <dbReference type="ARBA" id="ARBA00022723"/>
    </source>
</evidence>
<dbReference type="RefSeq" id="WP_187751785.1">
    <property type="nucleotide sequence ID" value="NZ_CP060828.1"/>
</dbReference>
<evidence type="ECO:0000313" key="7">
    <source>
        <dbReference type="EMBL" id="QNP74862.1"/>
    </source>
</evidence>
<evidence type="ECO:0000256" key="5">
    <source>
        <dbReference type="ARBA" id="ARBA00023004"/>
    </source>
</evidence>
<gene>
    <name evidence="7" type="ORF">IAG44_39155</name>
</gene>
<proteinExistence type="inferred from homology"/>
<evidence type="ECO:0000256" key="2">
    <source>
        <dbReference type="ARBA" id="ARBA00022617"/>
    </source>
</evidence>
<dbReference type="Proteomes" id="UP000516052">
    <property type="component" value="Chromosome"/>
</dbReference>
<protein>
    <submittedName>
        <fullName evidence="7">Cytochrome P450</fullName>
    </submittedName>
</protein>
<evidence type="ECO:0000256" key="1">
    <source>
        <dbReference type="ARBA" id="ARBA00010617"/>
    </source>
</evidence>
<comment type="similarity">
    <text evidence="1">Belongs to the cytochrome P450 family.</text>
</comment>
<dbReference type="InterPro" id="IPR001128">
    <property type="entry name" value="Cyt_P450"/>
</dbReference>
<dbReference type="GO" id="GO:0020037">
    <property type="term" value="F:heme binding"/>
    <property type="evidence" value="ECO:0007669"/>
    <property type="project" value="InterPro"/>
</dbReference>
<dbReference type="EMBL" id="CP060828">
    <property type="protein sequence ID" value="QNP74862.1"/>
    <property type="molecule type" value="Genomic_DNA"/>
</dbReference>
<dbReference type="SUPFAM" id="SSF48264">
    <property type="entry name" value="Cytochrome P450"/>
    <property type="match status" value="1"/>
</dbReference>
<dbReference type="Pfam" id="PF00067">
    <property type="entry name" value="p450"/>
    <property type="match status" value="1"/>
</dbReference>
<dbReference type="PANTHER" id="PTHR46696:SF1">
    <property type="entry name" value="CYTOCHROME P450 YJIB-RELATED"/>
    <property type="match status" value="1"/>
</dbReference>
<dbReference type="PRINTS" id="PR00359">
    <property type="entry name" value="BP450"/>
</dbReference>
<dbReference type="AlphaFoldDB" id="A0A7H0IPZ6"/>
<evidence type="ECO:0000313" key="8">
    <source>
        <dbReference type="Proteomes" id="UP000516052"/>
    </source>
</evidence>
<dbReference type="CDD" id="cd11029">
    <property type="entry name" value="CYP107-like"/>
    <property type="match status" value="1"/>
</dbReference>
<accession>A0A7H0IPZ6</accession>
<dbReference type="PANTHER" id="PTHR46696">
    <property type="entry name" value="P450, PUTATIVE (EUROFUNG)-RELATED"/>
    <property type="match status" value="1"/>
</dbReference>
<keyword evidence="5" id="KW-0408">Iron</keyword>
<keyword evidence="8" id="KW-1185">Reference proteome</keyword>
<keyword evidence="2" id="KW-0349">Heme</keyword>
<keyword evidence="3" id="KW-0479">Metal-binding</keyword>
<dbReference type="GO" id="GO:0005506">
    <property type="term" value="F:iron ion binding"/>
    <property type="evidence" value="ECO:0007669"/>
    <property type="project" value="InterPro"/>
</dbReference>
<organism evidence="7 8">
    <name type="scientific">Streptomyces roseirectus</name>
    <dbReference type="NCBI Taxonomy" id="2768066"/>
    <lineage>
        <taxon>Bacteria</taxon>
        <taxon>Bacillati</taxon>
        <taxon>Actinomycetota</taxon>
        <taxon>Actinomycetes</taxon>
        <taxon>Kitasatosporales</taxon>
        <taxon>Streptomycetaceae</taxon>
        <taxon>Streptomyces</taxon>
    </lineage>
</organism>
<name>A0A7H0IPZ6_9ACTN</name>
<keyword evidence="4" id="KW-0560">Oxidoreductase</keyword>
<evidence type="ECO:0000256" key="6">
    <source>
        <dbReference type="ARBA" id="ARBA00023033"/>
    </source>
</evidence>
<sequence length="411" mass="45428">MTVVEPLYSPGYFHDPYPRLTQVREAGPVHHVKRPDGLEVWLITRYAEARAALADHRLSMDGHRIQQALGAFAYGYLDPENDAPHTLLSSDPPDHTRLRRFVNRAFTSRRISGLRPRVQAIVDALLDKLEGQETADLIETFATPVPMEVICELLGVPVADAEDFKDWTAALFLPPSGKEQDPATEAMRNLRAYLTRLIADKRAARDAGTEDDDLTTALIGVRDGDDDQLSEHELVSMIVQLLIAGHETTVNGIGNGVFNLLSHPDQLAALRRDPTLITTAVDELLRYDGPLETAILRIATEDIPIGDQVVPAGAFVKIVLASANRDPAHFTDPDRLLLDRKENRHIQFGHSVHNCLGAHLARTEMEIAIGSLLTRFPGLRLAVPADEVPWREIMIMRSLARLPVALGDPAV</sequence>
<dbReference type="GO" id="GO:0016705">
    <property type="term" value="F:oxidoreductase activity, acting on paired donors, with incorporation or reduction of molecular oxygen"/>
    <property type="evidence" value="ECO:0007669"/>
    <property type="project" value="InterPro"/>
</dbReference>
<evidence type="ECO:0000256" key="4">
    <source>
        <dbReference type="ARBA" id="ARBA00023002"/>
    </source>
</evidence>
<dbReference type="Gene3D" id="1.10.630.10">
    <property type="entry name" value="Cytochrome P450"/>
    <property type="match status" value="1"/>
</dbReference>
<dbReference type="InterPro" id="IPR002397">
    <property type="entry name" value="Cyt_P450_B"/>
</dbReference>
<reference evidence="7 8" key="1">
    <citation type="submission" date="2020-08" db="EMBL/GenBank/DDBJ databases">
        <title>A novel species.</title>
        <authorList>
            <person name="Gao J."/>
        </authorList>
    </citation>
    <scope>NUCLEOTIDE SEQUENCE [LARGE SCALE GENOMIC DNA]</scope>
    <source>
        <strain evidence="7 8">CRXT-G-22</strain>
    </source>
</reference>
<keyword evidence="6" id="KW-0503">Monooxygenase</keyword>
<dbReference type="KEGG" id="sroi:IAG44_39155"/>
<dbReference type="InterPro" id="IPR036396">
    <property type="entry name" value="Cyt_P450_sf"/>
</dbReference>
<dbReference type="FunFam" id="1.10.630.10:FF:000018">
    <property type="entry name" value="Cytochrome P450 monooxygenase"/>
    <property type="match status" value="1"/>
</dbReference>
<dbReference type="GO" id="GO:0004497">
    <property type="term" value="F:monooxygenase activity"/>
    <property type="evidence" value="ECO:0007669"/>
    <property type="project" value="UniProtKB-KW"/>
</dbReference>